<dbReference type="GO" id="GO:0003700">
    <property type="term" value="F:DNA-binding transcription factor activity"/>
    <property type="evidence" value="ECO:0007669"/>
    <property type="project" value="InterPro"/>
</dbReference>
<dbReference type="GO" id="GO:0000976">
    <property type="term" value="F:transcription cis-regulatory region binding"/>
    <property type="evidence" value="ECO:0007669"/>
    <property type="project" value="TreeGrafter"/>
</dbReference>
<dbReference type="Pfam" id="PF12833">
    <property type="entry name" value="HTH_18"/>
    <property type="match status" value="1"/>
</dbReference>
<feature type="domain" description="HTH araC/xylS-type" evidence="4">
    <location>
        <begin position="235"/>
        <end position="333"/>
    </location>
</feature>
<dbReference type="SUPFAM" id="SSF46689">
    <property type="entry name" value="Homeodomain-like"/>
    <property type="match status" value="1"/>
</dbReference>
<reference evidence="5 6" key="1">
    <citation type="journal article" date="2012" name="J. Bacteriol.">
        <title>Draft Genome Sequence of Vibrio fischeri SR5, a Strain Isolated from the Light Organ of the Mediterranean Squid Sepiola robusta.</title>
        <authorList>
            <person name="Gyllborg M.C."/>
            <person name="Sahl J.W."/>
            <person name="Cronin D.C.III."/>
            <person name="Rasko D.A."/>
            <person name="Mandel M.J."/>
        </authorList>
    </citation>
    <scope>NUCLEOTIDE SEQUENCE [LARGE SCALE GENOMIC DNA]</scope>
    <source>
        <strain evidence="5 6">SR5</strain>
    </source>
</reference>
<dbReference type="InterPro" id="IPR020449">
    <property type="entry name" value="Tscrpt_reg_AraC-type_HTH"/>
</dbReference>
<protein>
    <submittedName>
        <fullName evidence="5">Transcriptional regulator, AraC family protein</fullName>
    </submittedName>
</protein>
<dbReference type="PROSITE" id="PS01124">
    <property type="entry name" value="HTH_ARAC_FAMILY_2"/>
    <property type="match status" value="1"/>
</dbReference>
<dbReference type="PRINTS" id="PR00032">
    <property type="entry name" value="HTHARAC"/>
</dbReference>
<dbReference type="AlphaFoldDB" id="A0AAV3EUU2"/>
<evidence type="ECO:0000313" key="6">
    <source>
        <dbReference type="Proteomes" id="UP000004521"/>
    </source>
</evidence>
<dbReference type="PANTHER" id="PTHR47894">
    <property type="entry name" value="HTH-TYPE TRANSCRIPTIONAL REGULATOR GADX"/>
    <property type="match status" value="1"/>
</dbReference>
<dbReference type="PANTHER" id="PTHR47894:SF4">
    <property type="entry name" value="HTH-TYPE TRANSCRIPTIONAL REGULATOR GADX"/>
    <property type="match status" value="1"/>
</dbReference>
<name>A0AAV3EUU2_ALIFS</name>
<keyword evidence="2" id="KW-0238">DNA-binding</keyword>
<accession>A0AAV3EUU2</accession>
<dbReference type="SMART" id="SM00342">
    <property type="entry name" value="HTH_ARAC"/>
    <property type="match status" value="1"/>
</dbReference>
<comment type="caution">
    <text evidence="5">The sequence shown here is derived from an EMBL/GenBank/DDBJ whole genome shotgun (WGS) entry which is preliminary data.</text>
</comment>
<evidence type="ECO:0000256" key="2">
    <source>
        <dbReference type="ARBA" id="ARBA00023125"/>
    </source>
</evidence>
<dbReference type="EMBL" id="AHIH01000004">
    <property type="protein sequence ID" value="EHN70608.1"/>
    <property type="molecule type" value="Genomic_DNA"/>
</dbReference>
<dbReference type="Gene3D" id="1.10.10.60">
    <property type="entry name" value="Homeodomain-like"/>
    <property type="match status" value="1"/>
</dbReference>
<keyword evidence="1" id="KW-0805">Transcription regulation</keyword>
<dbReference type="Proteomes" id="UP000004521">
    <property type="component" value="Chromosome I"/>
</dbReference>
<evidence type="ECO:0000256" key="1">
    <source>
        <dbReference type="ARBA" id="ARBA00023015"/>
    </source>
</evidence>
<evidence type="ECO:0000256" key="3">
    <source>
        <dbReference type="ARBA" id="ARBA00023163"/>
    </source>
</evidence>
<proteinExistence type="predicted"/>
<keyword evidence="3" id="KW-0804">Transcription</keyword>
<dbReference type="InterPro" id="IPR018060">
    <property type="entry name" value="HTH_AraC"/>
</dbReference>
<gene>
    <name evidence="5" type="ORF">VFSR5_1009</name>
</gene>
<evidence type="ECO:0000313" key="5">
    <source>
        <dbReference type="EMBL" id="EHN70608.1"/>
    </source>
</evidence>
<dbReference type="RefSeq" id="WP_005418632.1">
    <property type="nucleotide sequence ID" value="NZ_CM001400.1"/>
</dbReference>
<dbReference type="GO" id="GO:0005829">
    <property type="term" value="C:cytosol"/>
    <property type="evidence" value="ECO:0007669"/>
    <property type="project" value="TreeGrafter"/>
</dbReference>
<evidence type="ECO:0000259" key="4">
    <source>
        <dbReference type="PROSITE" id="PS01124"/>
    </source>
</evidence>
<organism evidence="5 6">
    <name type="scientific">Aliivibrio fischeri SR5</name>
    <dbReference type="NCBI Taxonomy" id="1088719"/>
    <lineage>
        <taxon>Bacteria</taxon>
        <taxon>Pseudomonadati</taxon>
        <taxon>Pseudomonadota</taxon>
        <taxon>Gammaproteobacteria</taxon>
        <taxon>Vibrionales</taxon>
        <taxon>Vibrionaceae</taxon>
        <taxon>Aliivibrio</taxon>
    </lineage>
</organism>
<sequence>MNESSDPLQLVTKESVRFFSSIIQELDSKSYLLLRESMIPIDIMEDERQYTYLPESCLKNLMEVLSRNVGNDRLGVLFWRLCKDSYIPSFLKRLSYEADLKSTLDEFSDLLSKESTGAKVYVQERGGSWWLVREKSGVDEPWFKYAEMFSVIFMSELLRSLTKSEWRPTRIGIRSKDDHDFLNLPTLNKTQFFTERPVTALEIPASILFSKIVAYEKEKSNVKQSVDLQNLTFTDQFKIVIFPYLPVGKLPIKLASEILRMNVRTLQRKLKNDGTVYKTLIEEMCFEQIVAELVETNKPITHIATKYGYSDAGHFSRAFKRIYGVAPTLYRKHNSLV</sequence>
<dbReference type="InterPro" id="IPR009057">
    <property type="entry name" value="Homeodomain-like_sf"/>
</dbReference>